<dbReference type="PANTHER" id="PTHR12320:SF1">
    <property type="entry name" value="PROTEIN PHOSPHATASE PTC7 HOMOLOG"/>
    <property type="match status" value="1"/>
</dbReference>
<comment type="cofactor">
    <cofactor evidence="1">
        <name>Mn(2+)</name>
        <dbReference type="ChEBI" id="CHEBI:29035"/>
    </cofactor>
</comment>
<evidence type="ECO:0000313" key="5">
    <source>
        <dbReference type="Proteomes" id="UP000007264"/>
    </source>
</evidence>
<protein>
    <recommendedName>
        <fullName evidence="1">Protein phosphatase</fullName>
        <ecNumber evidence="1">3.1.3.16</ecNumber>
    </recommendedName>
</protein>
<sequence length="570" mass="60612">MIAPSAVSADVAEALEVQAETPAATTQLRLEIGSKVIPHPDKASYGGEDAFFTSNSGGGALGVADGVGGWQESGINPAEYSRTFMRIACHYLEGKDIHPVTPGEVEAGSVPLDASASDASSTTGEDSEEVRTVGSDQVADILTARGALAAAHAGTRLPGSSTACVLRLNRPHRTIEAANLGDSGFMLVRDGEVVFKSPVLQHFFDCPLQFGACPDYSESTDTAEDAAVFELAVQPGDVLLAGSDGLWDNCYDIDLLQLLPDRAEAVDQAAGAIAALARQHASDNTYRSPYTEEAMRQGYDLPWWEKITTASFEDGQFKLGTLRGGKIDDITVLVAVVVEEDVPAPTRLPESPLAKLLKAQNSKQLPRLRIATKVAPCEQSTCTNGQKIVGISREEHCSSGRASHSSSLSRSSDPISIPEMCRSHRSLPVQGQIHEDLSLDADALCMLRLSPPAEVAATSRASSDDPAESGPSALTRNADATTVTSEFETIAVLQLRGLECHAKQGDDELHMVSLVHSMRLAAEEHDRMLLECALLKARRHSCDDCIFDLDLSGACSTVPVVAVHQRCITA</sequence>
<keyword evidence="1" id="KW-0464">Manganese</keyword>
<keyword evidence="1" id="KW-0479">Metal-binding</keyword>
<comment type="cofactor">
    <cofactor evidence="1">
        <name>Mg(2+)</name>
        <dbReference type="ChEBI" id="CHEBI:18420"/>
    </cofactor>
</comment>
<dbReference type="Proteomes" id="UP000007264">
    <property type="component" value="Unassembled WGS sequence"/>
</dbReference>
<organism evidence="4 5">
    <name type="scientific">Coccomyxa subellipsoidea (strain C-169)</name>
    <name type="common">Green microalga</name>
    <dbReference type="NCBI Taxonomy" id="574566"/>
    <lineage>
        <taxon>Eukaryota</taxon>
        <taxon>Viridiplantae</taxon>
        <taxon>Chlorophyta</taxon>
        <taxon>core chlorophytes</taxon>
        <taxon>Trebouxiophyceae</taxon>
        <taxon>Trebouxiophyceae incertae sedis</taxon>
        <taxon>Coccomyxaceae</taxon>
        <taxon>Coccomyxa</taxon>
        <taxon>Coccomyxa subellipsoidea</taxon>
    </lineage>
</organism>
<evidence type="ECO:0000259" key="3">
    <source>
        <dbReference type="PROSITE" id="PS51746"/>
    </source>
</evidence>
<dbReference type="PANTHER" id="PTHR12320">
    <property type="entry name" value="PROTEIN PHOSPHATASE 2C"/>
    <property type="match status" value="1"/>
</dbReference>
<name>I0ZAE3_COCSC</name>
<dbReference type="SMART" id="SM00332">
    <property type="entry name" value="PP2Cc"/>
    <property type="match status" value="1"/>
</dbReference>
<dbReference type="GeneID" id="17045627"/>
<keyword evidence="1" id="KW-0378">Hydrolase</keyword>
<comment type="catalytic activity">
    <reaction evidence="1">
        <text>O-phospho-L-threonyl-[protein] + H2O = L-threonyl-[protein] + phosphate</text>
        <dbReference type="Rhea" id="RHEA:47004"/>
        <dbReference type="Rhea" id="RHEA-COMP:11060"/>
        <dbReference type="Rhea" id="RHEA-COMP:11605"/>
        <dbReference type="ChEBI" id="CHEBI:15377"/>
        <dbReference type="ChEBI" id="CHEBI:30013"/>
        <dbReference type="ChEBI" id="CHEBI:43474"/>
        <dbReference type="ChEBI" id="CHEBI:61977"/>
        <dbReference type="EC" id="3.1.3.16"/>
    </reaction>
</comment>
<dbReference type="Gene3D" id="3.60.40.10">
    <property type="entry name" value="PPM-type phosphatase domain"/>
    <property type="match status" value="1"/>
</dbReference>
<dbReference type="EC" id="3.1.3.16" evidence="1"/>
<evidence type="ECO:0000256" key="2">
    <source>
        <dbReference type="SAM" id="MobiDB-lite"/>
    </source>
</evidence>
<proteinExistence type="inferred from homology"/>
<keyword evidence="1" id="KW-0904">Protein phosphatase</keyword>
<dbReference type="InterPro" id="IPR036457">
    <property type="entry name" value="PPM-type-like_dom_sf"/>
</dbReference>
<comment type="similarity">
    <text evidence="1">Belongs to the PP2C family.</text>
</comment>
<dbReference type="InterPro" id="IPR001932">
    <property type="entry name" value="PPM-type_phosphatase-like_dom"/>
</dbReference>
<dbReference type="SUPFAM" id="SSF81606">
    <property type="entry name" value="PP2C-like"/>
    <property type="match status" value="1"/>
</dbReference>
<dbReference type="PROSITE" id="PS51746">
    <property type="entry name" value="PPM_2"/>
    <property type="match status" value="1"/>
</dbReference>
<feature type="compositionally biased region" description="Low complexity" evidence="2">
    <location>
        <begin position="113"/>
        <end position="124"/>
    </location>
</feature>
<dbReference type="eggNOG" id="KOG1379">
    <property type="taxonomic scope" value="Eukaryota"/>
</dbReference>
<dbReference type="GO" id="GO:0046872">
    <property type="term" value="F:metal ion binding"/>
    <property type="evidence" value="ECO:0007669"/>
    <property type="project" value="UniProtKB-UniRule"/>
</dbReference>
<keyword evidence="5" id="KW-1185">Reference proteome</keyword>
<comment type="caution">
    <text evidence="4">The sequence shown here is derived from an EMBL/GenBank/DDBJ whole genome shotgun (WGS) entry which is preliminary data.</text>
</comment>
<dbReference type="InterPro" id="IPR039123">
    <property type="entry name" value="PPTC7"/>
</dbReference>
<dbReference type="OrthoDB" id="60843at2759"/>
<keyword evidence="1" id="KW-0460">Magnesium</keyword>
<feature type="region of interest" description="Disordered" evidence="2">
    <location>
        <begin position="102"/>
        <end position="132"/>
    </location>
</feature>
<dbReference type="KEGG" id="csl:COCSUDRAFT_39232"/>
<dbReference type="EMBL" id="AGSI01000001">
    <property type="protein sequence ID" value="EIE27612.1"/>
    <property type="molecule type" value="Genomic_DNA"/>
</dbReference>
<gene>
    <name evidence="4" type="ORF">COCSUDRAFT_39232</name>
</gene>
<evidence type="ECO:0000313" key="4">
    <source>
        <dbReference type="EMBL" id="EIE27612.1"/>
    </source>
</evidence>
<dbReference type="RefSeq" id="XP_005652156.1">
    <property type="nucleotide sequence ID" value="XM_005652099.1"/>
</dbReference>
<dbReference type="AlphaFoldDB" id="I0ZAE3"/>
<feature type="domain" description="PPM-type phosphatase" evidence="3">
    <location>
        <begin position="31"/>
        <end position="337"/>
    </location>
</feature>
<dbReference type="GO" id="GO:0004722">
    <property type="term" value="F:protein serine/threonine phosphatase activity"/>
    <property type="evidence" value="ECO:0007669"/>
    <property type="project" value="UniProtKB-EC"/>
</dbReference>
<accession>I0ZAE3</accession>
<evidence type="ECO:0000256" key="1">
    <source>
        <dbReference type="RuleBase" id="RU366020"/>
    </source>
</evidence>
<feature type="region of interest" description="Disordered" evidence="2">
    <location>
        <begin position="455"/>
        <end position="479"/>
    </location>
</feature>
<reference evidence="4 5" key="1">
    <citation type="journal article" date="2012" name="Genome Biol.">
        <title>The genome of the polar eukaryotic microalga coccomyxa subellipsoidea reveals traits of cold adaptation.</title>
        <authorList>
            <person name="Blanc G."/>
            <person name="Agarkova I."/>
            <person name="Grimwood J."/>
            <person name="Kuo A."/>
            <person name="Brueggeman A."/>
            <person name="Dunigan D."/>
            <person name="Gurnon J."/>
            <person name="Ladunga I."/>
            <person name="Lindquist E."/>
            <person name="Lucas S."/>
            <person name="Pangilinan J."/>
            <person name="Proschold T."/>
            <person name="Salamov A."/>
            <person name="Schmutz J."/>
            <person name="Weeks D."/>
            <person name="Yamada T."/>
            <person name="Claverie J.M."/>
            <person name="Grigoriev I."/>
            <person name="Van Etten J."/>
            <person name="Lomsadze A."/>
            <person name="Borodovsky M."/>
        </authorList>
    </citation>
    <scope>NUCLEOTIDE SEQUENCE [LARGE SCALE GENOMIC DNA]</scope>
    <source>
        <strain evidence="4 5">C-169</strain>
    </source>
</reference>
<comment type="catalytic activity">
    <reaction evidence="1">
        <text>O-phospho-L-seryl-[protein] + H2O = L-seryl-[protein] + phosphate</text>
        <dbReference type="Rhea" id="RHEA:20629"/>
        <dbReference type="Rhea" id="RHEA-COMP:9863"/>
        <dbReference type="Rhea" id="RHEA-COMP:11604"/>
        <dbReference type="ChEBI" id="CHEBI:15377"/>
        <dbReference type="ChEBI" id="CHEBI:29999"/>
        <dbReference type="ChEBI" id="CHEBI:43474"/>
        <dbReference type="ChEBI" id="CHEBI:83421"/>
        <dbReference type="EC" id="3.1.3.16"/>
    </reaction>
</comment>